<keyword evidence="1" id="KW-0812">Transmembrane</keyword>
<protein>
    <submittedName>
        <fullName evidence="2">Uncharacterized protein</fullName>
    </submittedName>
</protein>
<feature type="transmembrane region" description="Helical" evidence="1">
    <location>
        <begin position="34"/>
        <end position="62"/>
    </location>
</feature>
<organism evidence="2 3">
    <name type="scientific">Tetrabaena socialis</name>
    <dbReference type="NCBI Taxonomy" id="47790"/>
    <lineage>
        <taxon>Eukaryota</taxon>
        <taxon>Viridiplantae</taxon>
        <taxon>Chlorophyta</taxon>
        <taxon>core chlorophytes</taxon>
        <taxon>Chlorophyceae</taxon>
        <taxon>CS clade</taxon>
        <taxon>Chlamydomonadales</taxon>
        <taxon>Tetrabaenaceae</taxon>
        <taxon>Tetrabaena</taxon>
    </lineage>
</organism>
<reference evidence="2 3" key="1">
    <citation type="journal article" date="2017" name="Mol. Biol. Evol.">
        <title>The 4-celled Tetrabaena socialis nuclear genome reveals the essential components for genetic control of cell number at the origin of multicellularity in the volvocine lineage.</title>
        <authorList>
            <person name="Featherston J."/>
            <person name="Arakaki Y."/>
            <person name="Hanschen E.R."/>
            <person name="Ferris P.J."/>
            <person name="Michod R.E."/>
            <person name="Olson B.J.S.C."/>
            <person name="Nozaki H."/>
            <person name="Durand P.M."/>
        </authorList>
    </citation>
    <scope>NUCLEOTIDE SEQUENCE [LARGE SCALE GENOMIC DNA]</scope>
    <source>
        <strain evidence="2 3">NIES-571</strain>
    </source>
</reference>
<gene>
    <name evidence="2" type="ORF">TSOC_003393</name>
</gene>
<comment type="caution">
    <text evidence="2">The sequence shown here is derived from an EMBL/GenBank/DDBJ whole genome shotgun (WGS) entry which is preliminary data.</text>
</comment>
<proteinExistence type="predicted"/>
<name>A0A2J8ABT0_9CHLO</name>
<dbReference type="EMBL" id="PGGS01000073">
    <property type="protein sequence ID" value="PNH09933.1"/>
    <property type="molecule type" value="Genomic_DNA"/>
</dbReference>
<evidence type="ECO:0000313" key="3">
    <source>
        <dbReference type="Proteomes" id="UP000236333"/>
    </source>
</evidence>
<keyword evidence="1" id="KW-0472">Membrane</keyword>
<dbReference type="Proteomes" id="UP000236333">
    <property type="component" value="Unassembled WGS sequence"/>
</dbReference>
<dbReference type="AlphaFoldDB" id="A0A2J8ABT0"/>
<evidence type="ECO:0000256" key="1">
    <source>
        <dbReference type="SAM" id="Phobius"/>
    </source>
</evidence>
<evidence type="ECO:0000313" key="2">
    <source>
        <dbReference type="EMBL" id="PNH09933.1"/>
    </source>
</evidence>
<keyword evidence="1" id="KW-1133">Transmembrane helix</keyword>
<keyword evidence="3" id="KW-1185">Reference proteome</keyword>
<sequence length="142" mass="14971">MASSFLPNITVEEVASRLNTARHDGATNFIVTNTWAVCLIGMMVVLLGAAIVVAGICCQCFFDSQGFCRDKCSCCSCCSGSSRVEKAAKPSATDGKVRSMVAVCCPAARSVHDSLNEEQASRRSGASFLVVAQQVARLVLEA</sequence>
<accession>A0A2J8ABT0</accession>